<feature type="transmembrane region" description="Helical" evidence="5">
    <location>
        <begin position="100"/>
        <end position="120"/>
    </location>
</feature>
<feature type="transmembrane region" description="Helical" evidence="5">
    <location>
        <begin position="348"/>
        <end position="368"/>
    </location>
</feature>
<dbReference type="EMBL" id="AP022577">
    <property type="protein sequence ID" value="BBX84334.1"/>
    <property type="molecule type" value="Genomic_DNA"/>
</dbReference>
<dbReference type="Gene3D" id="1.20.1250.20">
    <property type="entry name" value="MFS general substrate transporter like domains"/>
    <property type="match status" value="1"/>
</dbReference>
<accession>A0ABM7ICA4</accession>
<name>A0ABM7ICA4_9MYCO</name>
<dbReference type="Proteomes" id="UP000465609">
    <property type="component" value="Chromosome"/>
</dbReference>
<feature type="domain" description="Major facilitator superfamily (MFS) profile" evidence="6">
    <location>
        <begin position="35"/>
        <end position="519"/>
    </location>
</feature>
<feature type="transmembrane region" description="Helical" evidence="5">
    <location>
        <begin position="380"/>
        <end position="403"/>
    </location>
</feature>
<feature type="transmembrane region" description="Helical" evidence="5">
    <location>
        <begin position="33"/>
        <end position="53"/>
    </location>
</feature>
<feature type="transmembrane region" description="Helical" evidence="5">
    <location>
        <begin position="126"/>
        <end position="148"/>
    </location>
</feature>
<keyword evidence="4 5" id="KW-0472">Membrane</keyword>
<dbReference type="PANTHER" id="PTHR42718">
    <property type="entry name" value="MAJOR FACILITATOR SUPERFAMILY MULTIDRUG TRANSPORTER MFSC"/>
    <property type="match status" value="1"/>
</dbReference>
<reference evidence="7 8" key="1">
    <citation type="journal article" date="2019" name="Emerg. Microbes Infect.">
        <title>Comprehensive subspecies identification of 175 nontuberculous mycobacteria species based on 7547 genomic profiles.</title>
        <authorList>
            <person name="Matsumoto Y."/>
            <person name="Kinjo T."/>
            <person name="Motooka D."/>
            <person name="Nabeya D."/>
            <person name="Jung N."/>
            <person name="Uechi K."/>
            <person name="Horii T."/>
            <person name="Iida T."/>
            <person name="Fujita J."/>
            <person name="Nakamura S."/>
        </authorList>
    </citation>
    <scope>NUCLEOTIDE SEQUENCE [LARGE SCALE GENOMIC DNA]</scope>
    <source>
        <strain evidence="7 8">JCM 15296</strain>
    </source>
</reference>
<feature type="transmembrane region" description="Helical" evidence="5">
    <location>
        <begin position="289"/>
        <end position="309"/>
    </location>
</feature>
<dbReference type="RefSeq" id="WP_138232206.1">
    <property type="nucleotide sequence ID" value="NZ_AP022577.1"/>
</dbReference>
<evidence type="ECO:0000256" key="3">
    <source>
        <dbReference type="ARBA" id="ARBA00022989"/>
    </source>
</evidence>
<dbReference type="Gene3D" id="1.20.1720.10">
    <property type="entry name" value="Multidrug resistance protein D"/>
    <property type="match status" value="1"/>
</dbReference>
<keyword evidence="8" id="KW-1185">Reference proteome</keyword>
<protein>
    <submittedName>
        <fullName evidence="7">MFS transporter</fullName>
    </submittedName>
</protein>
<dbReference type="CDD" id="cd17321">
    <property type="entry name" value="MFS_MMR_MDR_like"/>
    <property type="match status" value="1"/>
</dbReference>
<evidence type="ECO:0000313" key="8">
    <source>
        <dbReference type="Proteomes" id="UP000465609"/>
    </source>
</evidence>
<feature type="transmembrane region" description="Helical" evidence="5">
    <location>
        <begin position="221"/>
        <end position="240"/>
    </location>
</feature>
<dbReference type="SUPFAM" id="SSF103473">
    <property type="entry name" value="MFS general substrate transporter"/>
    <property type="match status" value="2"/>
</dbReference>
<gene>
    <name evidence="7" type="ORF">MAUB_22070</name>
</gene>
<evidence type="ECO:0000256" key="5">
    <source>
        <dbReference type="SAM" id="Phobius"/>
    </source>
</evidence>
<evidence type="ECO:0000259" key="6">
    <source>
        <dbReference type="PROSITE" id="PS50850"/>
    </source>
</evidence>
<evidence type="ECO:0000313" key="7">
    <source>
        <dbReference type="EMBL" id="BBX84334.1"/>
    </source>
</evidence>
<dbReference type="PROSITE" id="PS50850">
    <property type="entry name" value="MFS"/>
    <property type="match status" value="1"/>
</dbReference>
<organism evidence="7 8">
    <name type="scientific">Mycolicibacterium aubagnense</name>
    <dbReference type="NCBI Taxonomy" id="319707"/>
    <lineage>
        <taxon>Bacteria</taxon>
        <taxon>Bacillati</taxon>
        <taxon>Actinomycetota</taxon>
        <taxon>Actinomycetes</taxon>
        <taxon>Mycobacteriales</taxon>
        <taxon>Mycobacteriaceae</taxon>
        <taxon>Mycolicibacterium</taxon>
    </lineage>
</organism>
<feature type="transmembrane region" description="Helical" evidence="5">
    <location>
        <begin position="424"/>
        <end position="442"/>
    </location>
</feature>
<dbReference type="PANTHER" id="PTHR42718:SF42">
    <property type="entry name" value="EXPORT PROTEIN"/>
    <property type="match status" value="1"/>
</dbReference>
<evidence type="ECO:0000256" key="1">
    <source>
        <dbReference type="ARBA" id="ARBA00004651"/>
    </source>
</evidence>
<evidence type="ECO:0000256" key="2">
    <source>
        <dbReference type="ARBA" id="ARBA00022692"/>
    </source>
</evidence>
<comment type="subcellular location">
    <subcellularLocation>
        <location evidence="1">Cell membrane</location>
        <topology evidence="1">Multi-pass membrane protein</topology>
    </subcellularLocation>
</comment>
<feature type="transmembrane region" description="Helical" evidence="5">
    <location>
        <begin position="246"/>
        <end position="268"/>
    </location>
</feature>
<dbReference type="InterPro" id="IPR011701">
    <property type="entry name" value="MFS"/>
</dbReference>
<keyword evidence="3 5" id="KW-1133">Transmembrane helix</keyword>
<proteinExistence type="predicted"/>
<keyword evidence="2 5" id="KW-0812">Transmembrane</keyword>
<feature type="transmembrane region" description="Helical" evidence="5">
    <location>
        <begin position="160"/>
        <end position="184"/>
    </location>
</feature>
<feature type="transmembrane region" description="Helical" evidence="5">
    <location>
        <begin position="73"/>
        <end position="93"/>
    </location>
</feature>
<feature type="transmembrane region" description="Helical" evidence="5">
    <location>
        <begin position="190"/>
        <end position="209"/>
    </location>
</feature>
<dbReference type="PRINTS" id="PR01036">
    <property type="entry name" value="TCRTETB"/>
</dbReference>
<dbReference type="InterPro" id="IPR020846">
    <property type="entry name" value="MFS_dom"/>
</dbReference>
<feature type="transmembrane region" description="Helical" evidence="5">
    <location>
        <begin position="315"/>
        <end position="336"/>
    </location>
</feature>
<feature type="transmembrane region" description="Helical" evidence="5">
    <location>
        <begin position="488"/>
        <end position="513"/>
    </location>
</feature>
<sequence>MADKVSAVSPADASTCSETVPEETAAPTSRRRAWTLCVACCSVLVVISSMVALNTALGDIAVATSANQTQLTWIIDSYTLVLACLLLPAGAIGDRYGRRGALLFGLVVFALASIVPALSAAPAHIIAARAAAGAGAAFMMPATLSLITASYPTDQRTKAVGIWAGISGCGAVVGMLGSGVLLHFWPWQSIFWAFTVSSLILAALTTTITSSRDPESRPLDVTGAVVIAVAVASLVYGILAAPDRGWTHPVVLGGITAGLILAAVFAVLELRTRYPLLDVRLFFDRRFGTGAAAITVLFMVLFGFFYLSMQFMQLVMGYSPIGIAFALTPLAVPMLILSPLSSWYLPKVGLRLVVFIGLWLLSAGLLLLCQVRVDSPYPDVAWPLLVISTGVGLFTAPTTSAIMTSVSDDKQGVASAVNDTTREVGAALGIALTGSLLATGYTEHIEPALAGFPPPVRDAARGSLAGAVAAAPHLGPLGNQLVEASRVAFLHAMQTSLVVLASITAVAGVLIALRAPGRERAPQKNVE</sequence>
<dbReference type="InterPro" id="IPR036259">
    <property type="entry name" value="MFS_trans_sf"/>
</dbReference>
<dbReference type="Pfam" id="PF07690">
    <property type="entry name" value="MFS_1"/>
    <property type="match status" value="1"/>
</dbReference>
<evidence type="ECO:0000256" key="4">
    <source>
        <dbReference type="ARBA" id="ARBA00023136"/>
    </source>
</evidence>